<keyword evidence="2" id="KW-0285">Flavoprotein</keyword>
<dbReference type="Gene3D" id="3.30.390.30">
    <property type="match status" value="1"/>
</dbReference>
<dbReference type="PANTHER" id="PTHR43557">
    <property type="entry name" value="APOPTOSIS-INDUCING FACTOR 1"/>
    <property type="match status" value="1"/>
</dbReference>
<evidence type="ECO:0000256" key="3">
    <source>
        <dbReference type="ARBA" id="ARBA00022827"/>
    </source>
</evidence>
<organism evidence="7 8">
    <name type="scientific">Rugosimonospora africana</name>
    <dbReference type="NCBI Taxonomy" id="556532"/>
    <lineage>
        <taxon>Bacteria</taxon>
        <taxon>Bacillati</taxon>
        <taxon>Actinomycetota</taxon>
        <taxon>Actinomycetes</taxon>
        <taxon>Micromonosporales</taxon>
        <taxon>Micromonosporaceae</taxon>
        <taxon>Rugosimonospora</taxon>
    </lineage>
</organism>
<dbReference type="GO" id="GO:0016651">
    <property type="term" value="F:oxidoreductase activity, acting on NAD(P)H"/>
    <property type="evidence" value="ECO:0007669"/>
    <property type="project" value="TreeGrafter"/>
</dbReference>
<evidence type="ECO:0000313" key="8">
    <source>
        <dbReference type="Proteomes" id="UP000642748"/>
    </source>
</evidence>
<dbReference type="InterPro" id="IPR036188">
    <property type="entry name" value="FAD/NAD-bd_sf"/>
</dbReference>
<feature type="domain" description="Reductase C-terminal" evidence="6">
    <location>
        <begin position="324"/>
        <end position="387"/>
    </location>
</feature>
<accession>A0A8J3VTQ3</accession>
<dbReference type="RefSeq" id="WP_203921324.1">
    <property type="nucleotide sequence ID" value="NZ_BONZ01000057.1"/>
</dbReference>
<dbReference type="Proteomes" id="UP000642748">
    <property type="component" value="Unassembled WGS sequence"/>
</dbReference>
<reference evidence="7" key="1">
    <citation type="submission" date="2021-01" db="EMBL/GenBank/DDBJ databases">
        <title>Whole genome shotgun sequence of Rugosimonospora africana NBRC 104875.</title>
        <authorList>
            <person name="Komaki H."/>
            <person name="Tamura T."/>
        </authorList>
    </citation>
    <scope>NUCLEOTIDE SEQUENCE</scope>
    <source>
        <strain evidence="7">NBRC 104875</strain>
    </source>
</reference>
<protein>
    <submittedName>
        <fullName evidence="7">Pyridine nucleotide-disulfide oxidoreductase</fullName>
    </submittedName>
</protein>
<evidence type="ECO:0000313" key="7">
    <source>
        <dbReference type="EMBL" id="GIH17773.1"/>
    </source>
</evidence>
<sequence>MSKAHIVVVGSSLAGVRGVEAIQRTGFAGTVSLVGVEKHYPPIDRPPLSKAVLRTGRTPDVVRVDGNLEVDLRLGREATGLDLDARRVSLDDGSVLDYDGLMVATGATVRRLPGTQGRANVHVLRTVEDAAALNAVLTPGVRVAVIGAGVLGCEIAATCRQLDLKVTMIDVFSQPMLRILGPSAAPLLADLHREHGVRLLLHREVLGLRGEHVADGVLLDHDEVVEADVVVVAIGAAPETRWLEGSGLELADGVACDSECFAVGGDRRVVAAGDVARWYHPLFGRMMRVEHWTNAVTQAQLAGRNLVAALGGPGTVTPYEVLPYFWTDQYDWKLQFIGALGEDIAFEEGQPGDRQFVISYRTEGRLVGVLCANRPSRIAPWRSRITAELRA</sequence>
<dbReference type="GO" id="GO:0005737">
    <property type="term" value="C:cytoplasm"/>
    <property type="evidence" value="ECO:0007669"/>
    <property type="project" value="TreeGrafter"/>
</dbReference>
<feature type="domain" description="FAD/NAD(P)-binding" evidence="5">
    <location>
        <begin position="5"/>
        <end position="299"/>
    </location>
</feature>
<dbReference type="SUPFAM" id="SSF55424">
    <property type="entry name" value="FAD/NAD-linked reductases, dimerisation (C-terminal) domain"/>
    <property type="match status" value="1"/>
</dbReference>
<gene>
    <name evidence="7" type="primary">hcaD_2</name>
    <name evidence="7" type="ORF">Raf01_59450</name>
</gene>
<dbReference type="Gene3D" id="3.50.50.60">
    <property type="entry name" value="FAD/NAD(P)-binding domain"/>
    <property type="match status" value="2"/>
</dbReference>
<dbReference type="InterPro" id="IPR016156">
    <property type="entry name" value="FAD/NAD-linked_Rdtase_dimer_sf"/>
</dbReference>
<dbReference type="Pfam" id="PF14759">
    <property type="entry name" value="Reductase_C"/>
    <property type="match status" value="1"/>
</dbReference>
<evidence type="ECO:0000256" key="1">
    <source>
        <dbReference type="ARBA" id="ARBA00001974"/>
    </source>
</evidence>
<proteinExistence type="predicted"/>
<evidence type="ECO:0000256" key="2">
    <source>
        <dbReference type="ARBA" id="ARBA00022630"/>
    </source>
</evidence>
<keyword evidence="8" id="KW-1185">Reference proteome</keyword>
<evidence type="ECO:0000256" key="4">
    <source>
        <dbReference type="ARBA" id="ARBA00023002"/>
    </source>
</evidence>
<dbReference type="PRINTS" id="PR00469">
    <property type="entry name" value="PNDRDTASEII"/>
</dbReference>
<dbReference type="AlphaFoldDB" id="A0A8J3VTQ3"/>
<evidence type="ECO:0000259" key="6">
    <source>
        <dbReference type="Pfam" id="PF14759"/>
    </source>
</evidence>
<dbReference type="SUPFAM" id="SSF51905">
    <property type="entry name" value="FAD/NAD(P)-binding domain"/>
    <property type="match status" value="1"/>
</dbReference>
<keyword evidence="3" id="KW-0274">FAD</keyword>
<dbReference type="InterPro" id="IPR028202">
    <property type="entry name" value="Reductase_C"/>
</dbReference>
<dbReference type="PRINTS" id="PR00368">
    <property type="entry name" value="FADPNR"/>
</dbReference>
<name>A0A8J3VTQ3_9ACTN</name>
<keyword evidence="4" id="KW-0560">Oxidoreductase</keyword>
<dbReference type="InterPro" id="IPR023753">
    <property type="entry name" value="FAD/NAD-binding_dom"/>
</dbReference>
<evidence type="ECO:0000259" key="5">
    <source>
        <dbReference type="Pfam" id="PF07992"/>
    </source>
</evidence>
<comment type="caution">
    <text evidence="7">The sequence shown here is derived from an EMBL/GenBank/DDBJ whole genome shotgun (WGS) entry which is preliminary data.</text>
</comment>
<dbReference type="PANTHER" id="PTHR43557:SF2">
    <property type="entry name" value="RIESKE DOMAIN-CONTAINING PROTEIN-RELATED"/>
    <property type="match status" value="1"/>
</dbReference>
<comment type="cofactor">
    <cofactor evidence="1">
        <name>FAD</name>
        <dbReference type="ChEBI" id="CHEBI:57692"/>
    </cofactor>
</comment>
<dbReference type="InterPro" id="IPR050446">
    <property type="entry name" value="FAD-oxidoreductase/Apoptosis"/>
</dbReference>
<dbReference type="Pfam" id="PF07992">
    <property type="entry name" value="Pyr_redox_2"/>
    <property type="match status" value="1"/>
</dbReference>
<dbReference type="EMBL" id="BONZ01000057">
    <property type="protein sequence ID" value="GIH17773.1"/>
    <property type="molecule type" value="Genomic_DNA"/>
</dbReference>